<evidence type="ECO:0000256" key="1">
    <source>
        <dbReference type="SAM" id="SignalP"/>
    </source>
</evidence>
<name>A0AAV4BAG8_9GAST</name>
<organism evidence="2 3">
    <name type="scientific">Plakobranchus ocellatus</name>
    <dbReference type="NCBI Taxonomy" id="259542"/>
    <lineage>
        <taxon>Eukaryota</taxon>
        <taxon>Metazoa</taxon>
        <taxon>Spiralia</taxon>
        <taxon>Lophotrochozoa</taxon>
        <taxon>Mollusca</taxon>
        <taxon>Gastropoda</taxon>
        <taxon>Heterobranchia</taxon>
        <taxon>Euthyneura</taxon>
        <taxon>Panpulmonata</taxon>
        <taxon>Sacoglossa</taxon>
        <taxon>Placobranchoidea</taxon>
        <taxon>Plakobranchidae</taxon>
        <taxon>Plakobranchus</taxon>
    </lineage>
</organism>
<evidence type="ECO:0000313" key="3">
    <source>
        <dbReference type="Proteomes" id="UP000735302"/>
    </source>
</evidence>
<keyword evidence="1" id="KW-0732">Signal</keyword>
<evidence type="ECO:0000313" key="2">
    <source>
        <dbReference type="EMBL" id="GFO15811.1"/>
    </source>
</evidence>
<gene>
    <name evidence="2" type="ORF">PoB_004231600</name>
</gene>
<accession>A0AAV4BAG8</accession>
<reference evidence="2 3" key="1">
    <citation type="journal article" date="2021" name="Elife">
        <title>Chloroplast acquisition without the gene transfer in kleptoplastic sea slugs, Plakobranchus ocellatus.</title>
        <authorList>
            <person name="Maeda T."/>
            <person name="Takahashi S."/>
            <person name="Yoshida T."/>
            <person name="Shimamura S."/>
            <person name="Takaki Y."/>
            <person name="Nagai Y."/>
            <person name="Toyoda A."/>
            <person name="Suzuki Y."/>
            <person name="Arimoto A."/>
            <person name="Ishii H."/>
            <person name="Satoh N."/>
            <person name="Nishiyama T."/>
            <person name="Hasebe M."/>
            <person name="Maruyama T."/>
            <person name="Minagawa J."/>
            <person name="Obokata J."/>
            <person name="Shigenobu S."/>
        </authorList>
    </citation>
    <scope>NUCLEOTIDE SEQUENCE [LARGE SCALE GENOMIC DNA]</scope>
</reference>
<dbReference type="EMBL" id="BLXT01004630">
    <property type="protein sequence ID" value="GFO15811.1"/>
    <property type="molecule type" value="Genomic_DNA"/>
</dbReference>
<proteinExistence type="predicted"/>
<dbReference type="Proteomes" id="UP000735302">
    <property type="component" value="Unassembled WGS sequence"/>
</dbReference>
<comment type="caution">
    <text evidence="2">The sequence shown here is derived from an EMBL/GenBank/DDBJ whole genome shotgun (WGS) entry which is preliminary data.</text>
</comment>
<keyword evidence="3" id="KW-1185">Reference proteome</keyword>
<feature type="chain" id="PRO_5043842411" evidence="1">
    <location>
        <begin position="28"/>
        <end position="132"/>
    </location>
</feature>
<protein>
    <submittedName>
        <fullName evidence="2">Uncharacterized protein</fullName>
    </submittedName>
</protein>
<dbReference type="AlphaFoldDB" id="A0AAV4BAG8"/>
<sequence>MSHPSQVFFSVLLGSTTLLIKLKIDDAARLVTDCSMDADKPYTRTSAAGRTPKLEDFSMSQAVFLPGWQTSHLHGFDTPGQAVRDQCTRGSFVSLLEREEEKAVSNVSGLTKINHHKPFQSYTSFSICLDTY</sequence>
<feature type="signal peptide" evidence="1">
    <location>
        <begin position="1"/>
        <end position="27"/>
    </location>
</feature>